<gene>
    <name evidence="5" type="ORF">NYM_LOCUS17251</name>
</gene>
<dbReference type="InterPro" id="IPR046848">
    <property type="entry name" value="E_motif"/>
</dbReference>
<name>A0A5K1CIW7_9MAGN</name>
<dbReference type="Pfam" id="PF01535">
    <property type="entry name" value="PPR"/>
    <property type="match status" value="3"/>
</dbReference>
<dbReference type="InterPro" id="IPR011990">
    <property type="entry name" value="TPR-like_helical_dom_sf"/>
</dbReference>
<dbReference type="Gene3D" id="1.25.40.10">
    <property type="entry name" value="Tetratricopeptide repeat domain"/>
    <property type="match status" value="3"/>
</dbReference>
<reference evidence="5" key="1">
    <citation type="submission" date="2019-09" db="EMBL/GenBank/DDBJ databases">
        <authorList>
            <person name="Zhang L."/>
        </authorList>
    </citation>
    <scope>NUCLEOTIDE SEQUENCE</scope>
</reference>
<keyword evidence="2" id="KW-0677">Repeat</keyword>
<dbReference type="GO" id="GO:0008270">
    <property type="term" value="F:zinc ion binding"/>
    <property type="evidence" value="ECO:0007669"/>
    <property type="project" value="InterPro"/>
</dbReference>
<dbReference type="FunFam" id="1.25.40.10:FF:000333">
    <property type="entry name" value="Pentatricopeptide repeat-containing protein"/>
    <property type="match status" value="1"/>
</dbReference>
<dbReference type="Pfam" id="PF20430">
    <property type="entry name" value="Eplus_motif"/>
    <property type="match status" value="1"/>
</dbReference>
<protein>
    <recommendedName>
        <fullName evidence="4">DYW domain-containing protein</fullName>
    </recommendedName>
</protein>
<evidence type="ECO:0000259" key="4">
    <source>
        <dbReference type="Pfam" id="PF14432"/>
    </source>
</evidence>
<dbReference type="InterPro" id="IPR002885">
    <property type="entry name" value="PPR_rpt"/>
</dbReference>
<proteinExistence type="inferred from homology"/>
<dbReference type="InterPro" id="IPR032867">
    <property type="entry name" value="DYW_dom"/>
</dbReference>
<dbReference type="EMBL" id="LR721782">
    <property type="protein sequence ID" value="VVW26267.1"/>
    <property type="molecule type" value="Genomic_DNA"/>
</dbReference>
<dbReference type="GO" id="GO:0003723">
    <property type="term" value="F:RNA binding"/>
    <property type="evidence" value="ECO:0007669"/>
    <property type="project" value="InterPro"/>
</dbReference>
<dbReference type="Pfam" id="PF20431">
    <property type="entry name" value="E_motif"/>
    <property type="match status" value="1"/>
</dbReference>
<dbReference type="InterPro" id="IPR046960">
    <property type="entry name" value="PPR_At4g14850-like_plant"/>
</dbReference>
<feature type="repeat" description="PPR" evidence="3">
    <location>
        <begin position="116"/>
        <end position="150"/>
    </location>
</feature>
<feature type="repeat" description="PPR" evidence="3">
    <location>
        <begin position="22"/>
        <end position="57"/>
    </location>
</feature>
<accession>A0A5K1CIW7</accession>
<evidence type="ECO:0000313" key="5">
    <source>
        <dbReference type="EMBL" id="VVW26267.1"/>
    </source>
</evidence>
<dbReference type="Pfam" id="PF14432">
    <property type="entry name" value="DYW_deaminase"/>
    <property type="match status" value="1"/>
</dbReference>
<dbReference type="GO" id="GO:0009451">
    <property type="term" value="P:RNA modification"/>
    <property type="evidence" value="ECO:0007669"/>
    <property type="project" value="InterPro"/>
</dbReference>
<dbReference type="AlphaFoldDB" id="A0A5K1CIW7"/>
<feature type="repeat" description="PPR" evidence="3">
    <location>
        <begin position="217"/>
        <end position="251"/>
    </location>
</feature>
<feature type="domain" description="DYW" evidence="4">
    <location>
        <begin position="432"/>
        <end position="524"/>
    </location>
</feature>
<dbReference type="Pfam" id="PF13041">
    <property type="entry name" value="PPR_2"/>
    <property type="match status" value="2"/>
</dbReference>
<sequence length="524" mass="59242">MYVEFGDIGMARQVFNEMPERDSVAWTILIGGYVNRCCDMNAARRLFDQMPEKDIVVMNVMIGGYVKLGDVDAANEMFSKVATKDLLMCNTMMGGYVKNWDVGAAYRLFVEMTERDMVSWNTMIGGFIQTGRFKEATELFHRMQTENLRPNDVTIVGMLRACSQVGALDMGKWLHAYVDRNRYLVNVVVGTSLVDMYCKCGVLECAEQIFDQLHDKDVTAWNAMITGFAMHGKSVKALELFRQMQHERIQPNEVTFVGVLCACTHGGLVDEGKQYFHSMVSEFGLTPQLEHYGCMVDLLGRAGLLEEAYDFIKGMPLAPHTGVWGALLGACKIHGNIELAECAIKHLIELDKEDGGYCAILSNIYAKAGRWDDVAKVRALMKERGIEKKPGCSSIEVDGKVHEFGVGDKTHPRSEEIYTMLKEISRRLTMHGYVARTSEVFFDVEEEEKEHALCFHSEKLAIAFGLISTKKGVMLRIVKNLRVCDDCHAATKLISKIFERDLIIRDRSRFHHFRQGICSCGDYW</sequence>
<evidence type="ECO:0000256" key="1">
    <source>
        <dbReference type="ARBA" id="ARBA00006643"/>
    </source>
</evidence>
<dbReference type="FunFam" id="1.25.40.10:FF:002148">
    <property type="entry name" value="Pentatricopeptide repeat-containing protein At2g29760, chloroplastic"/>
    <property type="match status" value="1"/>
</dbReference>
<dbReference type="NCBIfam" id="TIGR00756">
    <property type="entry name" value="PPR"/>
    <property type="match status" value="4"/>
</dbReference>
<organism evidence="5">
    <name type="scientific">Nymphaea colorata</name>
    <name type="common">pocket water lily</name>
    <dbReference type="NCBI Taxonomy" id="210225"/>
    <lineage>
        <taxon>Eukaryota</taxon>
        <taxon>Viridiplantae</taxon>
        <taxon>Streptophyta</taxon>
        <taxon>Embryophyta</taxon>
        <taxon>Tracheophyta</taxon>
        <taxon>Spermatophyta</taxon>
        <taxon>Magnoliopsida</taxon>
        <taxon>Nymphaeales</taxon>
        <taxon>Nymphaeaceae</taxon>
        <taxon>Nymphaea</taxon>
    </lineage>
</organism>
<evidence type="ECO:0000256" key="2">
    <source>
        <dbReference type="ARBA" id="ARBA00022737"/>
    </source>
</evidence>
<dbReference type="PANTHER" id="PTHR47926">
    <property type="entry name" value="PENTATRICOPEPTIDE REPEAT-CONTAINING PROTEIN"/>
    <property type="match status" value="1"/>
</dbReference>
<evidence type="ECO:0000256" key="3">
    <source>
        <dbReference type="PROSITE-ProRule" id="PRU00708"/>
    </source>
</evidence>
<dbReference type="InterPro" id="IPR046849">
    <property type="entry name" value="E2_motif"/>
</dbReference>
<dbReference type="Gramene" id="NC4G0030050.1">
    <property type="protein sequence ID" value="NC4G0030050.1:cds"/>
    <property type="gene ID" value="NC4G0030050"/>
</dbReference>
<dbReference type="PROSITE" id="PS51375">
    <property type="entry name" value="PPR"/>
    <property type="match status" value="3"/>
</dbReference>
<comment type="similarity">
    <text evidence="1">Belongs to the PPR family. PCMP-H subfamily.</text>
</comment>